<protein>
    <recommendedName>
        <fullName evidence="3">Cytochrome P450</fullName>
    </recommendedName>
</protein>
<organism evidence="1 2">
    <name type="scientific">Acidocella aquatica</name>
    <dbReference type="NCBI Taxonomy" id="1922313"/>
    <lineage>
        <taxon>Bacteria</taxon>
        <taxon>Pseudomonadati</taxon>
        <taxon>Pseudomonadota</taxon>
        <taxon>Alphaproteobacteria</taxon>
        <taxon>Acetobacterales</taxon>
        <taxon>Acidocellaceae</taxon>
        <taxon>Acidocella</taxon>
    </lineage>
</organism>
<dbReference type="EMBL" id="BSOS01000106">
    <property type="protein sequence ID" value="GLR69063.1"/>
    <property type="molecule type" value="Genomic_DNA"/>
</dbReference>
<dbReference type="InterPro" id="IPR036396">
    <property type="entry name" value="Cyt_P450_sf"/>
</dbReference>
<reference evidence="2" key="1">
    <citation type="journal article" date="2019" name="Int. J. Syst. Evol. Microbiol.">
        <title>The Global Catalogue of Microorganisms (GCM) 10K type strain sequencing project: providing services to taxonomists for standard genome sequencing and annotation.</title>
        <authorList>
            <consortium name="The Broad Institute Genomics Platform"/>
            <consortium name="The Broad Institute Genome Sequencing Center for Infectious Disease"/>
            <person name="Wu L."/>
            <person name="Ma J."/>
        </authorList>
    </citation>
    <scope>NUCLEOTIDE SEQUENCE [LARGE SCALE GENOMIC DNA]</scope>
    <source>
        <strain evidence="2">NBRC 112502</strain>
    </source>
</reference>
<proteinExistence type="predicted"/>
<accession>A0ABQ6AFT5</accession>
<keyword evidence="2" id="KW-1185">Reference proteome</keyword>
<dbReference type="Proteomes" id="UP001156641">
    <property type="component" value="Unassembled WGS sequence"/>
</dbReference>
<evidence type="ECO:0000313" key="1">
    <source>
        <dbReference type="EMBL" id="GLR69063.1"/>
    </source>
</evidence>
<sequence length="51" mass="6001">MHFCIGAHLARMEVTEAVRTFLARMPKFSFDMDKAVRPASSFQWSWNVLPW</sequence>
<comment type="caution">
    <text evidence="1">The sequence shown here is derived from an EMBL/GenBank/DDBJ whole genome shotgun (WGS) entry which is preliminary data.</text>
</comment>
<evidence type="ECO:0000313" key="2">
    <source>
        <dbReference type="Proteomes" id="UP001156641"/>
    </source>
</evidence>
<gene>
    <name evidence="1" type="ORF">GCM10010909_37460</name>
</gene>
<dbReference type="Gene3D" id="1.10.630.10">
    <property type="entry name" value="Cytochrome P450"/>
    <property type="match status" value="1"/>
</dbReference>
<evidence type="ECO:0008006" key="3">
    <source>
        <dbReference type="Google" id="ProtNLM"/>
    </source>
</evidence>
<dbReference type="SUPFAM" id="SSF48264">
    <property type="entry name" value="Cytochrome P450"/>
    <property type="match status" value="1"/>
</dbReference>
<name>A0ABQ6AFT5_9PROT</name>